<dbReference type="InterPro" id="IPR000182">
    <property type="entry name" value="GNAT_dom"/>
</dbReference>
<dbReference type="AlphaFoldDB" id="A0AA94M358"/>
<organism evidence="3 4">
    <name type="scientific">Streptococcus gallolyticus</name>
    <dbReference type="NCBI Taxonomy" id="315405"/>
    <lineage>
        <taxon>Bacteria</taxon>
        <taxon>Bacillati</taxon>
        <taxon>Bacillota</taxon>
        <taxon>Bacilli</taxon>
        <taxon>Lactobacillales</taxon>
        <taxon>Streptococcaceae</taxon>
        <taxon>Streptococcus</taxon>
    </lineage>
</organism>
<dbReference type="InterPro" id="IPR050769">
    <property type="entry name" value="NAT_camello-type"/>
</dbReference>
<dbReference type="PANTHER" id="PTHR13947:SF37">
    <property type="entry name" value="LD18367P"/>
    <property type="match status" value="1"/>
</dbReference>
<dbReference type="RefSeq" id="WP_077497173.1">
    <property type="nucleotide sequence ID" value="NZ_LS483409.1"/>
</dbReference>
<dbReference type="EC" id="2.3.1.-" evidence="3"/>
<name>A0AA94M358_9STRE</name>
<keyword evidence="1 3" id="KW-0808">Transferase</keyword>
<dbReference type="SUPFAM" id="SSF55729">
    <property type="entry name" value="Acyl-CoA N-acyltransferases (Nat)"/>
    <property type="match status" value="1"/>
</dbReference>
<sequence>MKIETYKGKYNDEIISLILDIQNNEAKINLSLQEQPDLIDISRFYQQDGGEFWIALSDEKVVGTIGLMLKENQCAILKKFFVHKDFRSKKVGLSLYNALLKYAKEIDIQHIILDTPSVATASHRFYERAGFHIISMEELPIPYTYPDRDSILYMLDF</sequence>
<reference evidence="3 4" key="1">
    <citation type="submission" date="2018-06" db="EMBL/GenBank/DDBJ databases">
        <authorList>
            <consortium name="Pathogen Informatics"/>
            <person name="Doyle S."/>
        </authorList>
    </citation>
    <scope>NUCLEOTIDE SEQUENCE [LARGE SCALE GENOMIC DNA]</scope>
    <source>
        <strain evidence="3 4">NCTC13773</strain>
    </source>
</reference>
<protein>
    <submittedName>
        <fullName evidence="3">Acetyltransferase</fullName>
        <ecNumber evidence="3">2.3.1.-</ecNumber>
    </submittedName>
</protein>
<evidence type="ECO:0000256" key="1">
    <source>
        <dbReference type="ARBA" id="ARBA00022679"/>
    </source>
</evidence>
<evidence type="ECO:0000313" key="4">
    <source>
        <dbReference type="Proteomes" id="UP000249013"/>
    </source>
</evidence>
<dbReference type="CDD" id="cd04301">
    <property type="entry name" value="NAT_SF"/>
    <property type="match status" value="1"/>
</dbReference>
<proteinExistence type="predicted"/>
<dbReference type="Proteomes" id="UP000249013">
    <property type="component" value="Chromosome 1"/>
</dbReference>
<dbReference type="InterPro" id="IPR016181">
    <property type="entry name" value="Acyl_CoA_acyltransferase"/>
</dbReference>
<feature type="domain" description="N-acetyltransferase" evidence="2">
    <location>
        <begin position="1"/>
        <end position="157"/>
    </location>
</feature>
<dbReference type="GO" id="GO:0008080">
    <property type="term" value="F:N-acetyltransferase activity"/>
    <property type="evidence" value="ECO:0007669"/>
    <property type="project" value="InterPro"/>
</dbReference>
<dbReference type="PROSITE" id="PS51186">
    <property type="entry name" value="GNAT"/>
    <property type="match status" value="1"/>
</dbReference>
<evidence type="ECO:0000259" key="2">
    <source>
        <dbReference type="PROSITE" id="PS51186"/>
    </source>
</evidence>
<dbReference type="Pfam" id="PF00583">
    <property type="entry name" value="Acetyltransf_1"/>
    <property type="match status" value="1"/>
</dbReference>
<gene>
    <name evidence="3" type="ORF">NCTC13773_01637</name>
</gene>
<dbReference type="PANTHER" id="PTHR13947">
    <property type="entry name" value="GNAT FAMILY N-ACETYLTRANSFERASE"/>
    <property type="match status" value="1"/>
</dbReference>
<dbReference type="Gene3D" id="3.40.630.30">
    <property type="match status" value="1"/>
</dbReference>
<keyword evidence="3" id="KW-0012">Acyltransferase</keyword>
<dbReference type="EMBL" id="LS483409">
    <property type="protein sequence ID" value="SQG79821.1"/>
    <property type="molecule type" value="Genomic_DNA"/>
</dbReference>
<evidence type="ECO:0000313" key="3">
    <source>
        <dbReference type="EMBL" id="SQG79821.1"/>
    </source>
</evidence>
<accession>A0AA94M358</accession>